<organism evidence="3 4">
    <name type="scientific">Streptomyces desertarenae</name>
    <dbReference type="NCBI Taxonomy" id="2666184"/>
    <lineage>
        <taxon>Bacteria</taxon>
        <taxon>Bacillati</taxon>
        <taxon>Actinomycetota</taxon>
        <taxon>Actinomycetes</taxon>
        <taxon>Kitasatosporales</taxon>
        <taxon>Streptomycetaceae</taxon>
        <taxon>Streptomyces</taxon>
    </lineage>
</organism>
<dbReference type="RefSeq" id="WP_380899191.1">
    <property type="nucleotide sequence ID" value="NZ_JBHUFU010000005.1"/>
</dbReference>
<protein>
    <recommendedName>
        <fullName evidence="2">Pyruvate carboxyltransferase domain-containing protein</fullName>
    </recommendedName>
</protein>
<dbReference type="InterPro" id="IPR013785">
    <property type="entry name" value="Aldolase_TIM"/>
</dbReference>
<name>A0ABW4PLA9_9ACTN</name>
<dbReference type="PROSITE" id="PS50991">
    <property type="entry name" value="PYR_CT"/>
    <property type="match status" value="1"/>
</dbReference>
<evidence type="ECO:0000313" key="3">
    <source>
        <dbReference type="EMBL" id="MFD1830226.1"/>
    </source>
</evidence>
<evidence type="ECO:0000313" key="4">
    <source>
        <dbReference type="Proteomes" id="UP001597365"/>
    </source>
</evidence>
<accession>A0ABW4PLA9</accession>
<evidence type="ECO:0000256" key="1">
    <source>
        <dbReference type="ARBA" id="ARBA00023211"/>
    </source>
</evidence>
<dbReference type="Proteomes" id="UP001597365">
    <property type="component" value="Unassembled WGS sequence"/>
</dbReference>
<gene>
    <name evidence="3" type="ORF">ACFSJS_11170</name>
</gene>
<dbReference type="EMBL" id="JBHUFU010000005">
    <property type="protein sequence ID" value="MFD1830226.1"/>
    <property type="molecule type" value="Genomic_DNA"/>
</dbReference>
<keyword evidence="4" id="KW-1185">Reference proteome</keyword>
<dbReference type="InterPro" id="IPR000891">
    <property type="entry name" value="PYR_CT"/>
</dbReference>
<dbReference type="Gene3D" id="3.20.20.70">
    <property type="entry name" value="Aldolase class I"/>
    <property type="match status" value="1"/>
</dbReference>
<feature type="domain" description="Pyruvate carboxyltransferase" evidence="2">
    <location>
        <begin position="9"/>
        <end position="270"/>
    </location>
</feature>
<dbReference type="SUPFAM" id="SSF51569">
    <property type="entry name" value="Aldolase"/>
    <property type="match status" value="1"/>
</dbReference>
<dbReference type="PANTHER" id="PTHR10277:SF9">
    <property type="entry name" value="2-ISOPROPYLMALATE SYNTHASE 1, CHLOROPLASTIC-RELATED"/>
    <property type="match status" value="1"/>
</dbReference>
<keyword evidence="1" id="KW-0464">Manganese</keyword>
<sequence>MRAVDRPAVTVLDCTLRDGGYYNDWAFDDVLVESYLAACAEVGVDVVELGYAGPGDAGRGPYGRLPDGFPPHLAAALSGDRGTRLAVMVDAGPLLGDRAAEAGSRLAERLATGPLPIDLVRIAVNHARTAETGALVEAVRSAGFGVCLNLMQIDLADGDRLARAVDAVAGMAPLEAVYIADSLGSMSAERIAALVERFRAGQDAPVGIHAHDNQGFALHNTLAAADAGATWLDATVLGMGRGAGNTRTEQLLAALGTPPDRLRPLLETAARRFTTLLDKYRWGANPLYALAGMDRVHPSYVQCLEQTTEHSLDVKLRVLRSLAAVGANAFSAGRLETALRDG</sequence>
<evidence type="ECO:0000259" key="2">
    <source>
        <dbReference type="PROSITE" id="PS50991"/>
    </source>
</evidence>
<dbReference type="PANTHER" id="PTHR10277">
    <property type="entry name" value="HOMOCITRATE SYNTHASE-RELATED"/>
    <property type="match status" value="1"/>
</dbReference>
<proteinExistence type="predicted"/>
<dbReference type="InterPro" id="IPR050073">
    <property type="entry name" value="2-IPM_HCS-like"/>
</dbReference>
<reference evidence="4" key="1">
    <citation type="journal article" date="2019" name="Int. J. Syst. Evol. Microbiol.">
        <title>The Global Catalogue of Microorganisms (GCM) 10K type strain sequencing project: providing services to taxonomists for standard genome sequencing and annotation.</title>
        <authorList>
            <consortium name="The Broad Institute Genomics Platform"/>
            <consortium name="The Broad Institute Genome Sequencing Center for Infectious Disease"/>
            <person name="Wu L."/>
            <person name="Ma J."/>
        </authorList>
    </citation>
    <scope>NUCLEOTIDE SEQUENCE [LARGE SCALE GENOMIC DNA]</scope>
    <source>
        <strain evidence="4">CGMCC 4.7455</strain>
    </source>
</reference>
<comment type="caution">
    <text evidence="3">The sequence shown here is derived from an EMBL/GenBank/DDBJ whole genome shotgun (WGS) entry which is preliminary data.</text>
</comment>
<dbReference type="Pfam" id="PF00682">
    <property type="entry name" value="HMGL-like"/>
    <property type="match status" value="1"/>
</dbReference>